<dbReference type="EC" id="1.18.1.2" evidence="3"/>
<dbReference type="Pfam" id="PF00175">
    <property type="entry name" value="NAD_binding_1"/>
    <property type="match status" value="1"/>
</dbReference>
<keyword evidence="5" id="KW-0274">FAD</keyword>
<proteinExistence type="inferred from homology"/>
<dbReference type="InterPro" id="IPR017938">
    <property type="entry name" value="Riboflavin_synthase-like_b-brl"/>
</dbReference>
<dbReference type="FunFam" id="3.40.50.80:FF:000008">
    <property type="entry name" value="Ferredoxin--NADP reductase, chloroplastic"/>
    <property type="match status" value="1"/>
</dbReference>
<feature type="binding site" evidence="9">
    <location>
        <position position="297"/>
    </location>
    <ligand>
        <name>NADP(+)</name>
        <dbReference type="ChEBI" id="CHEBI:58349"/>
    </ligand>
</feature>
<dbReference type="AlphaFoldDB" id="B7G9T8"/>
<dbReference type="InterPro" id="IPR001433">
    <property type="entry name" value="OxRdtase_FAD/NAD-bd"/>
</dbReference>
<feature type="non-terminal residue" evidence="11">
    <location>
        <position position="1"/>
    </location>
</feature>
<accession>B7G9T8</accession>
<evidence type="ECO:0000256" key="7">
    <source>
        <dbReference type="ARBA" id="ARBA00023002"/>
    </source>
</evidence>
<dbReference type="HOGENOM" id="CLU_583276_0_0_1"/>
<evidence type="ECO:0000256" key="1">
    <source>
        <dbReference type="ARBA" id="ARBA00001974"/>
    </source>
</evidence>
<dbReference type="PANTHER" id="PTHR43314">
    <property type="match status" value="1"/>
</dbReference>
<dbReference type="InParanoid" id="B7G9T8"/>
<dbReference type="OrthoDB" id="1688044at2759"/>
<organism evidence="11 12">
    <name type="scientific">Phaeodactylum tricornutum (strain CCAP 1055/1)</name>
    <dbReference type="NCBI Taxonomy" id="556484"/>
    <lineage>
        <taxon>Eukaryota</taxon>
        <taxon>Sar</taxon>
        <taxon>Stramenopiles</taxon>
        <taxon>Ochrophyta</taxon>
        <taxon>Bacillariophyta</taxon>
        <taxon>Bacillariophyceae</taxon>
        <taxon>Bacillariophycidae</taxon>
        <taxon>Naviculales</taxon>
        <taxon>Phaeodactylaceae</taxon>
        <taxon>Phaeodactylum</taxon>
    </lineage>
</organism>
<evidence type="ECO:0000256" key="3">
    <source>
        <dbReference type="ARBA" id="ARBA00013223"/>
    </source>
</evidence>
<dbReference type="CDD" id="cd06208">
    <property type="entry name" value="CYPOR_like_FNR"/>
    <property type="match status" value="1"/>
</dbReference>
<dbReference type="InterPro" id="IPR039261">
    <property type="entry name" value="FNR_nucleotide-bd"/>
</dbReference>
<gene>
    <name evidence="11" type="ORF">PHATRDRAFT_15777</name>
</gene>
<dbReference type="Gene3D" id="3.40.50.80">
    <property type="entry name" value="Nucleotide-binding domain of ferredoxin-NADP reductase (FNR) module"/>
    <property type="match status" value="1"/>
</dbReference>
<evidence type="ECO:0000313" key="12">
    <source>
        <dbReference type="Proteomes" id="UP000000759"/>
    </source>
</evidence>
<evidence type="ECO:0000256" key="2">
    <source>
        <dbReference type="ARBA" id="ARBA00008312"/>
    </source>
</evidence>
<dbReference type="eggNOG" id="KOG1158">
    <property type="taxonomic scope" value="Eukaryota"/>
</dbReference>
<dbReference type="FunCoup" id="B7G9T8">
    <property type="interactions" value="16"/>
</dbReference>
<dbReference type="GO" id="GO:0004324">
    <property type="term" value="F:ferredoxin-NADP+ reductase activity"/>
    <property type="evidence" value="ECO:0007669"/>
    <property type="project" value="UniProtKB-EC"/>
</dbReference>
<evidence type="ECO:0000256" key="6">
    <source>
        <dbReference type="ARBA" id="ARBA00022857"/>
    </source>
</evidence>
<feature type="domain" description="FAD-binding FR-type" evidence="10">
    <location>
        <begin position="3"/>
        <end position="130"/>
    </location>
</feature>
<protein>
    <recommendedName>
        <fullName evidence="3">ferredoxin--NADP(+) reductase</fullName>
        <ecNumber evidence="3">1.18.1.2</ecNumber>
    </recommendedName>
</protein>
<dbReference type="GeneID" id="7195678"/>
<evidence type="ECO:0000256" key="5">
    <source>
        <dbReference type="ARBA" id="ARBA00022827"/>
    </source>
</evidence>
<keyword evidence="6 9" id="KW-0521">NADP</keyword>
<dbReference type="InterPro" id="IPR015701">
    <property type="entry name" value="FNR"/>
</dbReference>
<keyword evidence="4" id="KW-0285">Flavoprotein</keyword>
<evidence type="ECO:0000256" key="4">
    <source>
        <dbReference type="ARBA" id="ARBA00022630"/>
    </source>
</evidence>
<evidence type="ECO:0000256" key="9">
    <source>
        <dbReference type="PIRSR" id="PIRSR000361-1"/>
    </source>
</evidence>
<dbReference type="SUPFAM" id="SSF63380">
    <property type="entry name" value="Riboflavin synthase domain-like"/>
    <property type="match status" value="1"/>
</dbReference>
<comment type="cofactor">
    <cofactor evidence="1">
        <name>FAD</name>
        <dbReference type="ChEBI" id="CHEBI:57692"/>
    </cofactor>
</comment>
<feature type="binding site" evidence="9">
    <location>
        <begin position="220"/>
        <end position="221"/>
    </location>
    <ligand>
        <name>NADP(+)</name>
        <dbReference type="ChEBI" id="CHEBI:58349"/>
    </ligand>
</feature>
<feature type="binding site" evidence="9">
    <location>
        <position position="65"/>
    </location>
    <ligand>
        <name>NADP(+)</name>
        <dbReference type="ChEBI" id="CHEBI:58349"/>
    </ligand>
</feature>
<dbReference type="KEGG" id="pti:PHATRDRAFT_15777"/>
<dbReference type="PIRSF" id="PIRSF000361">
    <property type="entry name" value="Frd-NADP+_RD"/>
    <property type="match status" value="1"/>
</dbReference>
<evidence type="ECO:0000313" key="11">
    <source>
        <dbReference type="EMBL" id="EEC44618.1"/>
    </source>
</evidence>
<dbReference type="Proteomes" id="UP000000759">
    <property type="component" value="Chromosome 21"/>
</dbReference>
<dbReference type="Gene3D" id="2.40.30.10">
    <property type="entry name" value="Translation factors"/>
    <property type="match status" value="1"/>
</dbReference>
<dbReference type="PaxDb" id="2850-Phatr15777"/>
<dbReference type="PROSITE" id="PS51384">
    <property type="entry name" value="FAD_FR"/>
    <property type="match status" value="1"/>
</dbReference>
<dbReference type="EMBL" id="CM000623">
    <property type="protein sequence ID" value="EEC44618.1"/>
    <property type="molecule type" value="Genomic_DNA"/>
</dbReference>
<reference evidence="12" key="2">
    <citation type="submission" date="2008-08" db="EMBL/GenBank/DDBJ databases">
        <authorList>
            <consortium name="Diatom Consortium"/>
            <person name="Grigoriev I."/>
            <person name="Grimwood J."/>
            <person name="Kuo A."/>
            <person name="Otillar R.P."/>
            <person name="Salamov A."/>
            <person name="Detter J.C."/>
            <person name="Lindquist E."/>
            <person name="Shapiro H."/>
            <person name="Lucas S."/>
            <person name="Glavina del Rio T."/>
            <person name="Pitluck S."/>
            <person name="Rokhsar D."/>
            <person name="Bowler C."/>
        </authorList>
    </citation>
    <scope>GENOME REANNOTATION</scope>
    <source>
        <strain evidence="12">CCAP 1055/1</strain>
    </source>
</reference>
<dbReference type="STRING" id="556484.B7G9T8"/>
<comment type="similarity">
    <text evidence="2">Belongs to the ferredoxin--NADP reductase type 1 family.</text>
</comment>
<feature type="binding site" evidence="9">
    <location>
        <position position="230"/>
    </location>
    <ligand>
        <name>NADP(+)</name>
        <dbReference type="ChEBI" id="CHEBI:58349"/>
    </ligand>
</feature>
<dbReference type="SUPFAM" id="SSF52343">
    <property type="entry name" value="Ferredoxin reductase-like, C-terminal NADP-linked domain"/>
    <property type="match status" value="1"/>
</dbReference>
<keyword evidence="7" id="KW-0560">Oxidoreductase</keyword>
<name>B7G9T8_PHATC</name>
<feature type="binding site" evidence="9">
    <location>
        <position position="153"/>
    </location>
    <ligand>
        <name>NADP(+)</name>
        <dbReference type="ChEBI" id="CHEBI:58349"/>
    </ligand>
</feature>
<evidence type="ECO:0000256" key="8">
    <source>
        <dbReference type="ARBA" id="ARBA00047776"/>
    </source>
</evidence>
<dbReference type="InterPro" id="IPR017927">
    <property type="entry name" value="FAD-bd_FR_type"/>
</dbReference>
<comment type="catalytic activity">
    <reaction evidence="8">
        <text>2 reduced [2Fe-2S]-[ferredoxin] + NADP(+) + H(+) = 2 oxidized [2Fe-2S]-[ferredoxin] + NADPH</text>
        <dbReference type="Rhea" id="RHEA:20125"/>
        <dbReference type="Rhea" id="RHEA-COMP:10000"/>
        <dbReference type="Rhea" id="RHEA-COMP:10001"/>
        <dbReference type="ChEBI" id="CHEBI:15378"/>
        <dbReference type="ChEBI" id="CHEBI:33737"/>
        <dbReference type="ChEBI" id="CHEBI:33738"/>
        <dbReference type="ChEBI" id="CHEBI:57783"/>
        <dbReference type="ChEBI" id="CHEBI:58349"/>
        <dbReference type="EC" id="1.18.1.2"/>
    </reaction>
</comment>
<dbReference type="RefSeq" id="XP_002183949.1">
    <property type="nucleotide sequence ID" value="XM_002183913.1"/>
</dbReference>
<sequence length="299" mass="33065">KPAAPVPAKVLSRRRLIADDAPGDVQHIIMSLPKGLHYVEGQSLSVIPPGTNPQTGRPHKPRLYSIASTRYGDDLRGNTVSLCVRRAEYVDPQTRKVDPTKAGVCSNFLCDMVPGTIVQVAGPVGKTMLLPDIGNSNNEKANQQDIIMVATGTGIAPFRAFLRRLFLENTVAKQMYQGQAWLILGVSVTGGLLYADEFERMQQPSNTNWPGQLRVDYAISREMKNQQGGKLYVQDVLSEEAEMLWTKLEDGAIIYFCGLKGMMPGILEALEDVAKARGKVWSQTLRRLKANGQWHVEVY</sequence>
<feature type="binding site" evidence="9">
    <location>
        <begin position="258"/>
        <end position="259"/>
    </location>
    <ligand>
        <name>NADP(+)</name>
        <dbReference type="ChEBI" id="CHEBI:58349"/>
    </ligand>
</feature>
<keyword evidence="12" id="KW-1185">Reference proteome</keyword>
<dbReference type="InterPro" id="IPR001709">
    <property type="entry name" value="Flavoprot_Pyr_Nucl_cyt_Rdtase"/>
</dbReference>
<evidence type="ECO:0000259" key="10">
    <source>
        <dbReference type="PROSITE" id="PS51384"/>
    </source>
</evidence>
<reference evidence="11 12" key="1">
    <citation type="journal article" date="2008" name="Nature">
        <title>The Phaeodactylum genome reveals the evolutionary history of diatom genomes.</title>
        <authorList>
            <person name="Bowler C."/>
            <person name="Allen A.E."/>
            <person name="Badger J.H."/>
            <person name="Grimwood J."/>
            <person name="Jabbari K."/>
            <person name="Kuo A."/>
            <person name="Maheswari U."/>
            <person name="Martens C."/>
            <person name="Maumus F."/>
            <person name="Otillar R.P."/>
            <person name="Rayko E."/>
            <person name="Salamov A."/>
            <person name="Vandepoele K."/>
            <person name="Beszteri B."/>
            <person name="Gruber A."/>
            <person name="Heijde M."/>
            <person name="Katinka M."/>
            <person name="Mock T."/>
            <person name="Valentin K."/>
            <person name="Verret F."/>
            <person name="Berges J.A."/>
            <person name="Brownlee C."/>
            <person name="Cadoret J.P."/>
            <person name="Chiovitti A."/>
            <person name="Choi C.J."/>
            <person name="Coesel S."/>
            <person name="De Martino A."/>
            <person name="Detter J.C."/>
            <person name="Durkin C."/>
            <person name="Falciatore A."/>
            <person name="Fournet J."/>
            <person name="Haruta M."/>
            <person name="Huysman M.J."/>
            <person name="Jenkins B.D."/>
            <person name="Jiroutova K."/>
            <person name="Jorgensen R.E."/>
            <person name="Joubert Y."/>
            <person name="Kaplan A."/>
            <person name="Kroger N."/>
            <person name="Kroth P.G."/>
            <person name="La Roche J."/>
            <person name="Lindquist E."/>
            <person name="Lommer M."/>
            <person name="Martin-Jezequel V."/>
            <person name="Lopez P.J."/>
            <person name="Lucas S."/>
            <person name="Mangogna M."/>
            <person name="McGinnis K."/>
            <person name="Medlin L.K."/>
            <person name="Montsant A."/>
            <person name="Oudot-Le Secq M.P."/>
            <person name="Napoli C."/>
            <person name="Obornik M."/>
            <person name="Parker M.S."/>
            <person name="Petit J.L."/>
            <person name="Porcel B.M."/>
            <person name="Poulsen N."/>
            <person name="Robison M."/>
            <person name="Rychlewski L."/>
            <person name="Rynearson T.A."/>
            <person name="Schmutz J."/>
            <person name="Shapiro H."/>
            <person name="Siaut M."/>
            <person name="Stanley M."/>
            <person name="Sussman M.R."/>
            <person name="Taylor A.R."/>
            <person name="Vardi A."/>
            <person name="von Dassow P."/>
            <person name="Vyverman W."/>
            <person name="Willis A."/>
            <person name="Wyrwicz L.S."/>
            <person name="Rokhsar D.S."/>
            <person name="Weissenbach J."/>
            <person name="Armbrust E.V."/>
            <person name="Green B.R."/>
            <person name="Van de Peer Y."/>
            <person name="Grigoriev I.V."/>
        </authorList>
    </citation>
    <scope>NUCLEOTIDE SEQUENCE [LARGE SCALE GENOMIC DNA]</scope>
    <source>
        <strain evidence="11 12">CCAP 1055/1</strain>
    </source>
</reference>
<dbReference type="PRINTS" id="PR00371">
    <property type="entry name" value="FPNCR"/>
</dbReference>
<feature type="binding site" evidence="9">
    <location>
        <position position="85"/>
    </location>
    <ligand>
        <name>NADP(+)</name>
        <dbReference type="ChEBI" id="CHEBI:58349"/>
    </ligand>
</feature>